<sequence length="635" mass="69010">MVISSRHLMHAISGVLATASVAAAIYTELPPSISEIDVIIAGGGTAGSIIASRLAEADQELSILVIEQGGDSFNVTNVIYPALFERNTLPGSNTALFWKANKSPQLAGREPIVETGGILGGGSSINWMVYTRGQWDDFNSWNTSGWTAEDVLPYLKKTETYHGPMTNESTHGYSGPIHVSKGIHEAPRAEEGFIGGAVKAGFEEIVDLQSLHSNNGSGPWYRFVSPDDGRRQDVGHRYLHPLLQSGDYPNLHVLVETQVLRVLFDDSKRAVGVEFRPNPSFATGNQSNNTRSVRAKKLVVASAGSFGTPLLLERSGVGDPAVLQKAGIPLVEPLPGVGNDFQDHHFVGYVYRTSLTKNETINGIARNDRGRDVPAMIATNDPQLGWNGHDASSKVRPSPADIAALGPEFQAVWDRNFKDSPNRPLMIWGLFNAFFGDASTLPDDAEYVTTAPWVTYPYARGHVHLTGPSIDDAYDFDTGWLLDENDIDLKSHIWGYKTQRRMARRMSIFRGELASGHPEFAEGSNASVIEISEGPINDEIQYSTEDDAAIVQYIRENIGTSRHPLGTCKMAPREATGVVDAELNVYGVTGLKIADLSVPPQQVAANTYNTALMLGEKASDIIIEELKLKQKSAAS</sequence>
<feature type="binding site" evidence="2">
    <location>
        <begin position="126"/>
        <end position="129"/>
    </location>
    <ligand>
        <name>FAD</name>
        <dbReference type="ChEBI" id="CHEBI:57692"/>
    </ligand>
</feature>
<dbReference type="PANTHER" id="PTHR11552">
    <property type="entry name" value="GLUCOSE-METHANOL-CHOLINE GMC OXIDOREDUCTASE"/>
    <property type="match status" value="1"/>
</dbReference>
<dbReference type="Pfam" id="PF00732">
    <property type="entry name" value="GMC_oxred_N"/>
    <property type="match status" value="1"/>
</dbReference>
<evidence type="ECO:0000259" key="4">
    <source>
        <dbReference type="PROSITE" id="PS00624"/>
    </source>
</evidence>
<keyword evidence="6" id="KW-1185">Reference proteome</keyword>
<dbReference type="InterPro" id="IPR012132">
    <property type="entry name" value="GMC_OxRdtase"/>
</dbReference>
<dbReference type="Gene3D" id="3.50.50.60">
    <property type="entry name" value="FAD/NAD(P)-binding domain"/>
    <property type="match status" value="1"/>
</dbReference>
<dbReference type="Pfam" id="PF05199">
    <property type="entry name" value="GMC_oxred_C"/>
    <property type="match status" value="1"/>
</dbReference>
<dbReference type="PROSITE" id="PS00624">
    <property type="entry name" value="GMC_OXRED_2"/>
    <property type="match status" value="1"/>
</dbReference>
<evidence type="ECO:0000256" key="1">
    <source>
        <dbReference type="ARBA" id="ARBA00010790"/>
    </source>
</evidence>
<feature type="chain" id="PRO_5034931113" evidence="3">
    <location>
        <begin position="25"/>
        <end position="635"/>
    </location>
</feature>
<accession>A0A8H6N9U2</accession>
<feature type="signal peptide" evidence="3">
    <location>
        <begin position="1"/>
        <end position="24"/>
    </location>
</feature>
<comment type="similarity">
    <text evidence="1">Belongs to the GMC oxidoreductase family.</text>
</comment>
<name>A0A8H6N9U2_9PEZI</name>
<dbReference type="PANTHER" id="PTHR11552:SF78">
    <property type="entry name" value="GLUCOSE-METHANOL-CHOLINE OXIDOREDUCTASE N-TERMINAL DOMAIN-CONTAINING PROTEIN"/>
    <property type="match status" value="1"/>
</dbReference>
<organism evidence="5 6">
    <name type="scientific">Colletotrichum plurivorum</name>
    <dbReference type="NCBI Taxonomy" id="2175906"/>
    <lineage>
        <taxon>Eukaryota</taxon>
        <taxon>Fungi</taxon>
        <taxon>Dikarya</taxon>
        <taxon>Ascomycota</taxon>
        <taxon>Pezizomycotina</taxon>
        <taxon>Sordariomycetes</taxon>
        <taxon>Hypocreomycetidae</taxon>
        <taxon>Glomerellales</taxon>
        <taxon>Glomerellaceae</taxon>
        <taxon>Colletotrichum</taxon>
        <taxon>Colletotrichum orchidearum species complex</taxon>
    </lineage>
</organism>
<dbReference type="PIRSF" id="PIRSF000137">
    <property type="entry name" value="Alcohol_oxidase"/>
    <property type="match status" value="1"/>
</dbReference>
<gene>
    <name evidence="5" type="ORF">CPLU01_10644</name>
</gene>
<dbReference type="SUPFAM" id="SSF51905">
    <property type="entry name" value="FAD/NAD(P)-binding domain"/>
    <property type="match status" value="1"/>
</dbReference>
<dbReference type="SUPFAM" id="SSF54373">
    <property type="entry name" value="FAD-linked reductases, C-terminal domain"/>
    <property type="match status" value="1"/>
</dbReference>
<comment type="caution">
    <text evidence="5">The sequence shown here is derived from an EMBL/GenBank/DDBJ whole genome shotgun (WGS) entry which is preliminary data.</text>
</comment>
<feature type="domain" description="Glucose-methanol-choline oxidoreductase N-terminal" evidence="4">
    <location>
        <begin position="304"/>
        <end position="318"/>
    </location>
</feature>
<keyword evidence="3" id="KW-0732">Signal</keyword>
<proteinExistence type="inferred from homology"/>
<evidence type="ECO:0000313" key="5">
    <source>
        <dbReference type="EMBL" id="KAF6824780.1"/>
    </source>
</evidence>
<dbReference type="Proteomes" id="UP000654918">
    <property type="component" value="Unassembled WGS sequence"/>
</dbReference>
<evidence type="ECO:0000313" key="6">
    <source>
        <dbReference type="Proteomes" id="UP000654918"/>
    </source>
</evidence>
<dbReference type="GO" id="GO:0016614">
    <property type="term" value="F:oxidoreductase activity, acting on CH-OH group of donors"/>
    <property type="evidence" value="ECO:0007669"/>
    <property type="project" value="InterPro"/>
</dbReference>
<dbReference type="InterPro" id="IPR007867">
    <property type="entry name" value="GMC_OxRtase_C"/>
</dbReference>
<evidence type="ECO:0000256" key="2">
    <source>
        <dbReference type="PIRSR" id="PIRSR000137-2"/>
    </source>
</evidence>
<keyword evidence="2" id="KW-0285">Flavoprotein</keyword>
<comment type="cofactor">
    <cofactor evidence="2">
        <name>FAD</name>
        <dbReference type="ChEBI" id="CHEBI:57692"/>
    </cofactor>
</comment>
<dbReference type="GO" id="GO:0050660">
    <property type="term" value="F:flavin adenine dinucleotide binding"/>
    <property type="evidence" value="ECO:0007669"/>
    <property type="project" value="InterPro"/>
</dbReference>
<keyword evidence="2" id="KW-0274">FAD</keyword>
<dbReference type="InterPro" id="IPR000172">
    <property type="entry name" value="GMC_OxRdtase_N"/>
</dbReference>
<dbReference type="AlphaFoldDB" id="A0A8H6N9U2"/>
<feature type="binding site" evidence="2">
    <location>
        <position position="259"/>
    </location>
    <ligand>
        <name>FAD</name>
        <dbReference type="ChEBI" id="CHEBI:57692"/>
    </ligand>
</feature>
<dbReference type="Gene3D" id="3.30.560.10">
    <property type="entry name" value="Glucose Oxidase, domain 3"/>
    <property type="match status" value="1"/>
</dbReference>
<dbReference type="InterPro" id="IPR036188">
    <property type="entry name" value="FAD/NAD-bd_sf"/>
</dbReference>
<reference evidence="5" key="1">
    <citation type="journal article" date="2020" name="Phytopathology">
        <title>Genome Sequence Resources of Colletotrichum truncatum, C. plurivorum, C. musicola, and C. sojae: Four Species Pathogenic to Soybean (Glycine max).</title>
        <authorList>
            <person name="Rogerio F."/>
            <person name="Boufleur T.R."/>
            <person name="Ciampi-Guillardi M."/>
            <person name="Sukno S.A."/>
            <person name="Thon M.R."/>
            <person name="Massola Junior N.S."/>
            <person name="Baroncelli R."/>
        </authorList>
    </citation>
    <scope>NUCLEOTIDE SEQUENCE</scope>
    <source>
        <strain evidence="5">LFN00145</strain>
    </source>
</reference>
<protein>
    <submittedName>
        <fullName evidence="5">GMC oxidoreductase</fullName>
    </submittedName>
</protein>
<evidence type="ECO:0000256" key="3">
    <source>
        <dbReference type="SAM" id="SignalP"/>
    </source>
</evidence>
<dbReference type="EMBL" id="WIGO01000186">
    <property type="protein sequence ID" value="KAF6824780.1"/>
    <property type="molecule type" value="Genomic_DNA"/>
</dbReference>